<evidence type="ECO:0000313" key="3">
    <source>
        <dbReference type="Proteomes" id="UP000287166"/>
    </source>
</evidence>
<dbReference type="CDD" id="cd18186">
    <property type="entry name" value="BTB_POZ_ZBTB_KLHL-like"/>
    <property type="match status" value="1"/>
</dbReference>
<gene>
    <name evidence="2" type="ORF">SCP_1503370</name>
</gene>
<accession>A0A401H4M5</accession>
<dbReference type="InterPro" id="IPR011333">
    <property type="entry name" value="SKP1/BTB/POZ_sf"/>
</dbReference>
<dbReference type="OrthoDB" id="3036049at2759"/>
<keyword evidence="3" id="KW-1185">Reference proteome</keyword>
<dbReference type="SMART" id="SM00225">
    <property type="entry name" value="BTB"/>
    <property type="match status" value="1"/>
</dbReference>
<dbReference type="InterPro" id="IPR000210">
    <property type="entry name" value="BTB/POZ_dom"/>
</dbReference>
<reference evidence="2 3" key="1">
    <citation type="journal article" date="2018" name="Sci. Rep.">
        <title>Genome sequence of the cauliflower mushroom Sparassis crispa (Hanabiratake) and its association with beneficial usage.</title>
        <authorList>
            <person name="Kiyama R."/>
            <person name="Furutani Y."/>
            <person name="Kawaguchi K."/>
            <person name="Nakanishi T."/>
        </authorList>
    </citation>
    <scope>NUCLEOTIDE SEQUENCE [LARGE SCALE GENOMIC DNA]</scope>
</reference>
<organism evidence="2 3">
    <name type="scientific">Sparassis crispa</name>
    <dbReference type="NCBI Taxonomy" id="139825"/>
    <lineage>
        <taxon>Eukaryota</taxon>
        <taxon>Fungi</taxon>
        <taxon>Dikarya</taxon>
        <taxon>Basidiomycota</taxon>
        <taxon>Agaricomycotina</taxon>
        <taxon>Agaricomycetes</taxon>
        <taxon>Polyporales</taxon>
        <taxon>Sparassidaceae</taxon>
        <taxon>Sparassis</taxon>
    </lineage>
</organism>
<dbReference type="InParanoid" id="A0A401H4M5"/>
<dbReference type="Gene3D" id="3.30.710.10">
    <property type="entry name" value="Potassium Channel Kv1.1, Chain A"/>
    <property type="match status" value="1"/>
</dbReference>
<evidence type="ECO:0000313" key="2">
    <source>
        <dbReference type="EMBL" id="GBE89329.1"/>
    </source>
</evidence>
<evidence type="ECO:0000259" key="1">
    <source>
        <dbReference type="PROSITE" id="PS50097"/>
    </source>
</evidence>
<proteinExistence type="predicted"/>
<dbReference type="AlphaFoldDB" id="A0A401H4M5"/>
<sequence>MSVSLAEPRPSSSSRRLAEDDGELQQDADFWFADGSIVLIAENATFRVHQGVLSRHSEVFRELFTVPQPHDEQSVYGCPVVRLYDSPIDLRYLLRVLYDGRKHSVKHEPRLEFSEVEAVVRLAHKYELNELREEGVQRIMAVFTDDFTVYSRSDEVGRPRLFLRPSDAISVVKLAHLTQELTLLPLALYDCARLSATQLMEGVSLANGTIDRLSQEDLARCIDGKSVLAHKRAMVILGTFVKGSHERVHSLQCATNLRVLLLSLTDQLPVGCHPLKCLRDYIDKSCEWGKLCDKCRQVMHAKHLESRREIWRDLPSYFGLDDWDKLRTAGASA</sequence>
<dbReference type="Proteomes" id="UP000287166">
    <property type="component" value="Unassembled WGS sequence"/>
</dbReference>
<dbReference type="Pfam" id="PF00651">
    <property type="entry name" value="BTB"/>
    <property type="match status" value="1"/>
</dbReference>
<dbReference type="STRING" id="139825.A0A401H4M5"/>
<dbReference type="RefSeq" id="XP_027620242.1">
    <property type="nucleotide sequence ID" value="XM_027764441.1"/>
</dbReference>
<dbReference type="SUPFAM" id="SSF54695">
    <property type="entry name" value="POZ domain"/>
    <property type="match status" value="1"/>
</dbReference>
<dbReference type="EMBL" id="BFAD01000015">
    <property type="protein sequence ID" value="GBE89329.1"/>
    <property type="molecule type" value="Genomic_DNA"/>
</dbReference>
<dbReference type="PROSITE" id="PS50097">
    <property type="entry name" value="BTB"/>
    <property type="match status" value="1"/>
</dbReference>
<protein>
    <recommendedName>
        <fullName evidence="1">BTB domain-containing protein</fullName>
    </recommendedName>
</protein>
<dbReference type="GeneID" id="38786246"/>
<feature type="domain" description="BTB" evidence="1">
    <location>
        <begin position="35"/>
        <end position="101"/>
    </location>
</feature>
<name>A0A401H4M5_9APHY</name>
<comment type="caution">
    <text evidence="2">The sequence shown here is derived from an EMBL/GenBank/DDBJ whole genome shotgun (WGS) entry which is preliminary data.</text>
</comment>